<accession>A0A8X6YFS5</accession>
<evidence type="ECO:0000313" key="3">
    <source>
        <dbReference type="Proteomes" id="UP000886998"/>
    </source>
</evidence>
<proteinExistence type="predicted"/>
<dbReference type="OrthoDB" id="6422497at2759"/>
<evidence type="ECO:0000313" key="2">
    <source>
        <dbReference type="EMBL" id="GFY71498.1"/>
    </source>
</evidence>
<sequence>MGRYPKLTLNLLLLIVLLGLLCCSAVMAGYTRTYYGTGHKTHLGGAAYGHHPAKYVASHYGHGLTYAKPIVHHPAPIVYAHKSYSKPHVTHYIKPAVHPVISKPFYLGGHGHGIGYKPVVYGHAAHPAVYAHKHYHH</sequence>
<dbReference type="AlphaFoldDB" id="A0A8X6YFS5"/>
<reference evidence="2" key="1">
    <citation type="submission" date="2020-08" db="EMBL/GenBank/DDBJ databases">
        <title>Multicomponent nature underlies the extraordinary mechanical properties of spider dragline silk.</title>
        <authorList>
            <person name="Kono N."/>
            <person name="Nakamura H."/>
            <person name="Mori M."/>
            <person name="Yoshida Y."/>
            <person name="Ohtoshi R."/>
            <person name="Malay A.D."/>
            <person name="Moran D.A.P."/>
            <person name="Tomita M."/>
            <person name="Numata K."/>
            <person name="Arakawa K."/>
        </authorList>
    </citation>
    <scope>NUCLEOTIDE SEQUENCE</scope>
</reference>
<protein>
    <submittedName>
        <fullName evidence="2">Uncharacterized protein</fullName>
    </submittedName>
</protein>
<dbReference type="EMBL" id="BMAV01018867">
    <property type="protein sequence ID" value="GFY71498.1"/>
    <property type="molecule type" value="Genomic_DNA"/>
</dbReference>
<keyword evidence="1" id="KW-0732">Signal</keyword>
<keyword evidence="3" id="KW-1185">Reference proteome</keyword>
<name>A0A8X6YFS5_9ARAC</name>
<comment type="caution">
    <text evidence="2">The sequence shown here is derived from an EMBL/GenBank/DDBJ whole genome shotgun (WGS) entry which is preliminary data.</text>
</comment>
<evidence type="ECO:0000256" key="1">
    <source>
        <dbReference type="SAM" id="SignalP"/>
    </source>
</evidence>
<organism evidence="2 3">
    <name type="scientific">Trichonephila inaurata madagascariensis</name>
    <dbReference type="NCBI Taxonomy" id="2747483"/>
    <lineage>
        <taxon>Eukaryota</taxon>
        <taxon>Metazoa</taxon>
        <taxon>Ecdysozoa</taxon>
        <taxon>Arthropoda</taxon>
        <taxon>Chelicerata</taxon>
        <taxon>Arachnida</taxon>
        <taxon>Araneae</taxon>
        <taxon>Araneomorphae</taxon>
        <taxon>Entelegynae</taxon>
        <taxon>Araneoidea</taxon>
        <taxon>Nephilidae</taxon>
        <taxon>Trichonephila</taxon>
        <taxon>Trichonephila inaurata</taxon>
    </lineage>
</organism>
<feature type="signal peptide" evidence="1">
    <location>
        <begin position="1"/>
        <end position="28"/>
    </location>
</feature>
<dbReference type="Proteomes" id="UP000886998">
    <property type="component" value="Unassembled WGS sequence"/>
</dbReference>
<feature type="chain" id="PRO_5036467636" evidence="1">
    <location>
        <begin position="29"/>
        <end position="137"/>
    </location>
</feature>
<gene>
    <name evidence="2" type="primary">NCL1_19610</name>
    <name evidence="2" type="ORF">TNIN_171861</name>
</gene>